<dbReference type="Proteomes" id="UP000216363">
    <property type="component" value="Unassembled WGS sequence"/>
</dbReference>
<dbReference type="EMBL" id="NNRN01000044">
    <property type="protein sequence ID" value="OYR30531.1"/>
    <property type="molecule type" value="Genomic_DNA"/>
</dbReference>
<reference evidence="1 2" key="1">
    <citation type="submission" date="2017-07" db="EMBL/GenBank/DDBJ databases">
        <title>Draft genome of Ochrobactrum lupini type strain LUP21.</title>
        <authorList>
            <person name="Krzyzanowska D.M."/>
            <person name="Jafra S."/>
        </authorList>
    </citation>
    <scope>NUCLEOTIDE SEQUENCE [LARGE SCALE GENOMIC DNA]</scope>
    <source>
        <strain evidence="1 2">LUP21</strain>
    </source>
</reference>
<organism evidence="1 2">
    <name type="scientific">Brucella lupini</name>
    <dbReference type="NCBI Taxonomy" id="255457"/>
    <lineage>
        <taxon>Bacteria</taxon>
        <taxon>Pseudomonadati</taxon>
        <taxon>Pseudomonadota</taxon>
        <taxon>Alphaproteobacteria</taxon>
        <taxon>Hyphomicrobiales</taxon>
        <taxon>Brucellaceae</taxon>
        <taxon>Brucella/Ochrobactrum group</taxon>
        <taxon>Brucella</taxon>
    </lineage>
</organism>
<accession>A0A256GVE7</accession>
<sequence length="71" mass="7783">MFERRHEETPATAIHDPLQQVFSGTASVFCIIVSSPIHDSAGKSVRRRNFPILAQNNPLPQARNVALGVST</sequence>
<proteinExistence type="predicted"/>
<evidence type="ECO:0000313" key="1">
    <source>
        <dbReference type="EMBL" id="OYR30531.1"/>
    </source>
</evidence>
<gene>
    <name evidence="1" type="ORF">CES86_1856</name>
</gene>
<comment type="caution">
    <text evidence="1">The sequence shown here is derived from an EMBL/GenBank/DDBJ whole genome shotgun (WGS) entry which is preliminary data.</text>
</comment>
<protein>
    <submittedName>
        <fullName evidence="1">Uncharacterized protein</fullName>
    </submittedName>
</protein>
<dbReference type="AlphaFoldDB" id="A0A256GVE7"/>
<evidence type="ECO:0000313" key="2">
    <source>
        <dbReference type="Proteomes" id="UP000216363"/>
    </source>
</evidence>
<name>A0A256GVE7_9HYPH</name>